<evidence type="ECO:0000313" key="3">
    <source>
        <dbReference type="Proteomes" id="UP001295423"/>
    </source>
</evidence>
<gene>
    <name evidence="2" type="ORF">CYCCA115_LOCUS5103</name>
</gene>
<feature type="chain" id="PRO_5041957006" evidence="1">
    <location>
        <begin position="20"/>
        <end position="298"/>
    </location>
</feature>
<comment type="caution">
    <text evidence="2">The sequence shown here is derived from an EMBL/GenBank/DDBJ whole genome shotgun (WGS) entry which is preliminary data.</text>
</comment>
<feature type="signal peptide" evidence="1">
    <location>
        <begin position="1"/>
        <end position="19"/>
    </location>
</feature>
<keyword evidence="3" id="KW-1185">Reference proteome</keyword>
<evidence type="ECO:0000256" key="1">
    <source>
        <dbReference type="SAM" id="SignalP"/>
    </source>
</evidence>
<dbReference type="AlphaFoldDB" id="A0AAD2CL34"/>
<keyword evidence="1" id="KW-0732">Signal</keyword>
<dbReference type="Proteomes" id="UP001295423">
    <property type="component" value="Unassembled WGS sequence"/>
</dbReference>
<protein>
    <submittedName>
        <fullName evidence="2">Uncharacterized protein</fullName>
    </submittedName>
</protein>
<dbReference type="EMBL" id="CAKOGP040000557">
    <property type="protein sequence ID" value="CAJ1936261.1"/>
    <property type="molecule type" value="Genomic_DNA"/>
</dbReference>
<name>A0AAD2CL34_9STRA</name>
<organism evidence="2 3">
    <name type="scientific">Cylindrotheca closterium</name>
    <dbReference type="NCBI Taxonomy" id="2856"/>
    <lineage>
        <taxon>Eukaryota</taxon>
        <taxon>Sar</taxon>
        <taxon>Stramenopiles</taxon>
        <taxon>Ochrophyta</taxon>
        <taxon>Bacillariophyta</taxon>
        <taxon>Bacillariophyceae</taxon>
        <taxon>Bacillariophycidae</taxon>
        <taxon>Bacillariales</taxon>
        <taxon>Bacillariaceae</taxon>
        <taxon>Cylindrotheca</taxon>
    </lineage>
</organism>
<sequence>MSRLISLIAIVALFQSAFAARFLHFASPLQSLTLPDAEVKETLQTKRQGFLSKYRAGLQAEADKRRELAAKRTKDLQDAATSGDNWAENIKSRQLSRRALEEKLVDEAHDKAVAQVKGLKPAGRSSNKYQFVGVVNRKGDKPITWFARPKPEDSKWSVRLVHVNRDAVIKDLYNRGKVDIFAKYKNTGKIDEETKAPIVTSTYDVKERSWRNLWNFSPKHVFTDPSGMYWRERRLRPGLYTDGLSVYESSYRYSDGRNGMRRVSGFQQFIASKAVKDEQKQKILKKLKEAEPDVVLEL</sequence>
<accession>A0AAD2CL34</accession>
<evidence type="ECO:0000313" key="2">
    <source>
        <dbReference type="EMBL" id="CAJ1936261.1"/>
    </source>
</evidence>
<proteinExistence type="predicted"/>
<reference evidence="2" key="1">
    <citation type="submission" date="2023-08" db="EMBL/GenBank/DDBJ databases">
        <authorList>
            <person name="Audoor S."/>
            <person name="Bilcke G."/>
        </authorList>
    </citation>
    <scope>NUCLEOTIDE SEQUENCE</scope>
</reference>